<evidence type="ECO:0000256" key="1">
    <source>
        <dbReference type="SAM" id="Coils"/>
    </source>
</evidence>
<protein>
    <recommendedName>
        <fullName evidence="2">SWIM-type domain-containing protein</fullName>
    </recommendedName>
</protein>
<sequence length="235" mass="27410">MGQQQAKREIRISQYNTIREEAFEIFKKKNSDYGDAFADYGSVGVIVRMGDKIRRMSNITSNSITLVEDERLRDTLLDLANYAVMGLMLLDEKSKAESAIEEKVENIVLDHVLPLPTVHKKWITGSNGDEYVLSKHVNDTYSCTCPAYEHGNGKECKHIRAWKRDMKRSEKRITEARAKAEEQERTAKQWEERSWTRWNNNVYTVKKYHDGSMSCTCKHFKYNGTCKHCDHYKNK</sequence>
<dbReference type="GO" id="GO:0008270">
    <property type="term" value="F:zinc ion binding"/>
    <property type="evidence" value="ECO:0007669"/>
    <property type="project" value="InterPro"/>
</dbReference>
<evidence type="ECO:0000259" key="2">
    <source>
        <dbReference type="PROSITE" id="PS50966"/>
    </source>
</evidence>
<name>A0A6C0CQ91_9ZZZZ</name>
<dbReference type="EMBL" id="MN739468">
    <property type="protein sequence ID" value="QHT06453.1"/>
    <property type="molecule type" value="Genomic_DNA"/>
</dbReference>
<dbReference type="AlphaFoldDB" id="A0A6C0CQ91"/>
<organism evidence="3">
    <name type="scientific">viral metagenome</name>
    <dbReference type="NCBI Taxonomy" id="1070528"/>
    <lineage>
        <taxon>unclassified sequences</taxon>
        <taxon>metagenomes</taxon>
        <taxon>organismal metagenomes</taxon>
    </lineage>
</organism>
<keyword evidence="1" id="KW-0175">Coiled coil</keyword>
<dbReference type="InterPro" id="IPR007527">
    <property type="entry name" value="Znf_SWIM"/>
</dbReference>
<dbReference type="PROSITE" id="PS50966">
    <property type="entry name" value="ZF_SWIM"/>
    <property type="match status" value="2"/>
</dbReference>
<feature type="coiled-coil region" evidence="1">
    <location>
        <begin position="159"/>
        <end position="193"/>
    </location>
</feature>
<dbReference type="Pfam" id="PF04434">
    <property type="entry name" value="SWIM"/>
    <property type="match status" value="2"/>
</dbReference>
<evidence type="ECO:0000313" key="3">
    <source>
        <dbReference type="EMBL" id="QHT06453.1"/>
    </source>
</evidence>
<reference evidence="3" key="1">
    <citation type="journal article" date="2020" name="Nature">
        <title>Giant virus diversity and host interactions through global metagenomics.</title>
        <authorList>
            <person name="Schulz F."/>
            <person name="Roux S."/>
            <person name="Paez-Espino D."/>
            <person name="Jungbluth S."/>
            <person name="Walsh D.A."/>
            <person name="Denef V.J."/>
            <person name="McMahon K.D."/>
            <person name="Konstantinidis K.T."/>
            <person name="Eloe-Fadrosh E.A."/>
            <person name="Kyrpides N.C."/>
            <person name="Woyke T."/>
        </authorList>
    </citation>
    <scope>NUCLEOTIDE SEQUENCE</scope>
    <source>
        <strain evidence="3">GVMAG-M-3300021425-30</strain>
    </source>
</reference>
<dbReference type="Pfam" id="PF07659">
    <property type="entry name" value="DUF1599"/>
    <property type="match status" value="1"/>
</dbReference>
<dbReference type="InterPro" id="IPR011630">
    <property type="entry name" value="DUF1599"/>
</dbReference>
<feature type="domain" description="SWIM-type" evidence="2">
    <location>
        <begin position="131"/>
        <end position="167"/>
    </location>
</feature>
<feature type="domain" description="SWIM-type" evidence="2">
    <location>
        <begin position="203"/>
        <end position="228"/>
    </location>
</feature>
<proteinExistence type="predicted"/>
<accession>A0A6C0CQ91</accession>